<feature type="region of interest" description="Disordered" evidence="9">
    <location>
        <begin position="906"/>
        <end position="966"/>
    </location>
</feature>
<comment type="caution">
    <text evidence="10">The sequence shown here is derived from an EMBL/GenBank/DDBJ whole genome shotgun (WGS) entry which is preliminary data.</text>
</comment>
<feature type="region of interest" description="Disordered" evidence="9">
    <location>
        <begin position="770"/>
        <end position="802"/>
    </location>
</feature>
<feature type="active site" description="Proton donor" evidence="6">
    <location>
        <position position="183"/>
    </location>
</feature>
<dbReference type="AlphaFoldDB" id="A0AAV9QLT5"/>
<dbReference type="Proteomes" id="UP001345827">
    <property type="component" value="Unassembled WGS sequence"/>
</dbReference>
<comment type="pathway">
    <text evidence="2">Protein modification; protein glycosylation.</text>
</comment>
<feature type="compositionally biased region" description="Basic and acidic residues" evidence="9">
    <location>
        <begin position="913"/>
        <end position="933"/>
    </location>
</feature>
<dbReference type="GO" id="GO:0005975">
    <property type="term" value="P:carbohydrate metabolic process"/>
    <property type="evidence" value="ECO:0007669"/>
    <property type="project" value="InterPro"/>
</dbReference>
<dbReference type="InterPro" id="IPR036026">
    <property type="entry name" value="Seven-hairpin_glycosidases"/>
</dbReference>
<dbReference type="FunFam" id="1.50.10.10:FF:000037">
    <property type="entry name" value="alpha-1,2-Mannosidase"/>
    <property type="match status" value="1"/>
</dbReference>
<dbReference type="EC" id="3.2.1.-" evidence="8"/>
<dbReference type="GO" id="GO:0016020">
    <property type="term" value="C:membrane"/>
    <property type="evidence" value="ECO:0007669"/>
    <property type="project" value="InterPro"/>
</dbReference>
<proteinExistence type="inferred from homology"/>
<dbReference type="Gene3D" id="1.50.10.10">
    <property type="match status" value="1"/>
</dbReference>
<evidence type="ECO:0000313" key="10">
    <source>
        <dbReference type="EMBL" id="KAK5545477.1"/>
    </source>
</evidence>
<comment type="similarity">
    <text evidence="3 8">Belongs to the glycosyl hydrolase 47 family.</text>
</comment>
<feature type="active site" description="Proton donor" evidence="6">
    <location>
        <position position="431"/>
    </location>
</feature>
<organism evidence="10 11">
    <name type="scientific">Vermiconidia calcicola</name>
    <dbReference type="NCBI Taxonomy" id="1690605"/>
    <lineage>
        <taxon>Eukaryota</taxon>
        <taxon>Fungi</taxon>
        <taxon>Dikarya</taxon>
        <taxon>Ascomycota</taxon>
        <taxon>Pezizomycotina</taxon>
        <taxon>Dothideomycetes</taxon>
        <taxon>Dothideomycetidae</taxon>
        <taxon>Mycosphaerellales</taxon>
        <taxon>Extremaceae</taxon>
        <taxon>Vermiconidia</taxon>
    </lineage>
</organism>
<dbReference type="InterPro" id="IPR001382">
    <property type="entry name" value="Glyco_hydro_47"/>
</dbReference>
<feature type="region of interest" description="Disordered" evidence="9">
    <location>
        <begin position="822"/>
        <end position="848"/>
    </location>
</feature>
<evidence type="ECO:0000256" key="8">
    <source>
        <dbReference type="RuleBase" id="RU361193"/>
    </source>
</evidence>
<feature type="compositionally biased region" description="Polar residues" evidence="9">
    <location>
        <begin position="785"/>
        <end position="797"/>
    </location>
</feature>
<dbReference type="PANTHER" id="PTHR11742">
    <property type="entry name" value="MANNOSYL-OLIGOSACCHARIDE ALPHA-1,2-MANNOSIDASE-RELATED"/>
    <property type="match status" value="1"/>
</dbReference>
<evidence type="ECO:0000256" key="9">
    <source>
        <dbReference type="SAM" id="MobiDB-lite"/>
    </source>
</evidence>
<evidence type="ECO:0000313" key="11">
    <source>
        <dbReference type="Proteomes" id="UP001345827"/>
    </source>
</evidence>
<evidence type="ECO:0000256" key="1">
    <source>
        <dbReference type="ARBA" id="ARBA00001913"/>
    </source>
</evidence>
<feature type="region of interest" description="Disordered" evidence="9">
    <location>
        <begin position="1185"/>
        <end position="1204"/>
    </location>
</feature>
<keyword evidence="5 7" id="KW-1015">Disulfide bond</keyword>
<keyword evidence="4 8" id="KW-0378">Hydrolase</keyword>
<comment type="cofactor">
    <cofactor evidence="1">
        <name>Ca(2+)</name>
        <dbReference type="ChEBI" id="CHEBI:29108"/>
    </cofactor>
</comment>
<dbReference type="GO" id="GO:0005783">
    <property type="term" value="C:endoplasmic reticulum"/>
    <property type="evidence" value="ECO:0007669"/>
    <property type="project" value="TreeGrafter"/>
</dbReference>
<dbReference type="Pfam" id="PF11913">
    <property type="entry name" value="DUF3431"/>
    <property type="match status" value="1"/>
</dbReference>
<evidence type="ECO:0000256" key="4">
    <source>
        <dbReference type="ARBA" id="ARBA00022801"/>
    </source>
</evidence>
<gene>
    <name evidence="10" type="ORF">LTR25_000484</name>
</gene>
<evidence type="ECO:0000256" key="6">
    <source>
        <dbReference type="PIRSR" id="PIRSR601382-1"/>
    </source>
</evidence>
<dbReference type="EMBL" id="JAXLQG010000001">
    <property type="protein sequence ID" value="KAK5545477.1"/>
    <property type="molecule type" value="Genomic_DNA"/>
</dbReference>
<protein>
    <recommendedName>
        <fullName evidence="8">alpha-1,2-Mannosidase</fullName>
        <ecNumber evidence="8">3.2.1.-</ecNumber>
    </recommendedName>
</protein>
<evidence type="ECO:0000256" key="5">
    <source>
        <dbReference type="ARBA" id="ARBA00023157"/>
    </source>
</evidence>
<evidence type="ECO:0000256" key="3">
    <source>
        <dbReference type="ARBA" id="ARBA00007658"/>
    </source>
</evidence>
<dbReference type="GO" id="GO:0036503">
    <property type="term" value="P:ERAD pathway"/>
    <property type="evidence" value="ECO:0007669"/>
    <property type="project" value="UniProtKB-ARBA"/>
</dbReference>
<dbReference type="InterPro" id="IPR021838">
    <property type="entry name" value="DUF3431"/>
</dbReference>
<feature type="active site" evidence="6">
    <location>
        <position position="317"/>
    </location>
</feature>
<reference evidence="10 11" key="1">
    <citation type="submission" date="2023-06" db="EMBL/GenBank/DDBJ databases">
        <title>Black Yeasts Isolated from many extreme environments.</title>
        <authorList>
            <person name="Coleine C."/>
            <person name="Stajich J.E."/>
            <person name="Selbmann L."/>
        </authorList>
    </citation>
    <scope>NUCLEOTIDE SEQUENCE [LARGE SCALE GENOMIC DNA]</scope>
    <source>
        <strain evidence="10 11">CCFEE 5887</strain>
    </source>
</reference>
<feature type="compositionally biased region" description="Basic and acidic residues" evidence="9">
    <location>
        <begin position="1195"/>
        <end position="1204"/>
    </location>
</feature>
<dbReference type="PANTHER" id="PTHR11742:SF89">
    <property type="entry name" value="ALPHA-1,2-MANNOSIDASE"/>
    <property type="match status" value="1"/>
</dbReference>
<dbReference type="InterPro" id="IPR050749">
    <property type="entry name" value="Glycosyl_Hydrolase_47"/>
</dbReference>
<keyword evidence="8" id="KW-0326">Glycosidase</keyword>
<evidence type="ECO:0000256" key="2">
    <source>
        <dbReference type="ARBA" id="ARBA00004922"/>
    </source>
</evidence>
<evidence type="ECO:0000256" key="7">
    <source>
        <dbReference type="PIRSR" id="PIRSR601382-3"/>
    </source>
</evidence>
<feature type="disulfide bond" evidence="7">
    <location>
        <begin position="388"/>
        <end position="417"/>
    </location>
</feature>
<keyword evidence="11" id="KW-1185">Reference proteome</keyword>
<feature type="active site" evidence="6">
    <location>
        <position position="476"/>
    </location>
</feature>
<sequence length="1204" mass="136435">MAGPSGMSGGRRLSRWIISFALLVTTLLLFRPFAAYILPLHINKPLPITFRPSSFNWTALTPHNTAPPYTYPSTGRVQVPPIQHAFEPEGRSDVAKRIPRQKAVLAAFRRCWKSYKTHAWLKDELEPLTGTGKNTYGGWAATLIDSLDTLWIMGLRGEFHEAVRAVAVLDWANTTITACNMFETNIRHLGGLLAAYDLSHEQALLTKAVELGDMLYAGFDTPNRIPPFWLNFEQAKNGDLIAETHQISASVGSFSLEFTRLSQITGDPKYYSAVVHLTSVFEEHQNSTALPGMWPTFVDARNAIFDGNSFTLGALADSLYEYLPKMYSLLGGQEPIYQKMYTDAMDTVEKHLLFRPMVPENNDILFSGTATVSKDVVSLIPEGQHLSCFAGGMFILGGKLFSRQEHLDIGSKLTRGCAYAYDAFPTGIMPEIFDMQACPSLDECSWDEEQWQRHGNKNLPKGFSRVRVPSYILRPEAIESVFILYRTTGDKALQDRAWRMFQAIQKATETPYGNAGIDDVTGISGPVKQRNSMESFWLAETLKYFYLIFSPPDLISLDDKYRMAEDAGKPHIPNSRGRELSIFFGFLYDAVSYLTFLADHYDNLPLTMVLLHPHLEGWLRAWHTDSDDYNNVNSIRSLSIENLECEGYVNMRCIHDPGCPTEIKILRELREPREEHRITEHGMLEAWTYMFGGNQSDVPPVIAEPCCSQFGGTKAQVLQRPKSEYLRSRQWDLDTPLDDDTSGRVMEYLCTLFLGEKLCLVRLWITRRDNSTSTSTRRPTPSPSHNLLDQTTPNPVTTHYLPSPSYPSISLKPYPSNVQASINRDLSSTRPPPLETPPPLERTDYDDGQIPLGDQAKRLFRVGKAYLTFYKTGFKSIWSNYKDLRAIHARLGTRKLENIIKYGSSSAADTTNTDDHQGEEKGNETETRKSEGHVKHHVTPQPQAQAQPGDDKTVHGPSTTPTVTRRDYQLALRTRHDLYKLVPFSLVFAICGEFTPLVILAIGSAAVPYPCRIPAQEQQDFQRPVKIQPRVDEAAKRISESNSNSDSNTTEQEVEWKREFIDAHRLHLSPFLTPIPVIGPLWHRLYSGPRLRRHCDEVLCDTILIRREGGFDKLPPREVFQWSLKYGLRTLTEYMDDLKRQGKPLDPDSAELKKVLLPVVEAEADYILNVDWRRLKPEDQWRAVYRPPGPAKVATPDDRHLTSR</sequence>
<accession>A0AAV9QLT5</accession>
<dbReference type="SUPFAM" id="SSF48225">
    <property type="entry name" value="Seven-hairpin glycosidases"/>
    <property type="match status" value="1"/>
</dbReference>
<dbReference type="Pfam" id="PF01532">
    <property type="entry name" value="Glyco_hydro_47"/>
    <property type="match status" value="1"/>
</dbReference>
<dbReference type="GO" id="GO:0004571">
    <property type="term" value="F:mannosyl-oligosaccharide 1,2-alpha-mannosidase activity"/>
    <property type="evidence" value="ECO:0007669"/>
    <property type="project" value="InterPro"/>
</dbReference>
<dbReference type="PRINTS" id="PR00747">
    <property type="entry name" value="GLYHDRLASE47"/>
</dbReference>
<dbReference type="GO" id="GO:0005509">
    <property type="term" value="F:calcium ion binding"/>
    <property type="evidence" value="ECO:0007669"/>
    <property type="project" value="InterPro"/>
</dbReference>
<feature type="compositionally biased region" description="Pro residues" evidence="9">
    <location>
        <begin position="830"/>
        <end position="840"/>
    </location>
</feature>
<name>A0AAV9QLT5_9PEZI</name>
<dbReference type="InterPro" id="IPR012341">
    <property type="entry name" value="6hp_glycosidase-like_sf"/>
</dbReference>